<sequence length="276" mass="30443">MASAPKANLPVFYKDLIPLNSNEHGDYTARTVDKAAWVAHQHAVPLTVEEFPAAQRNYPIVFSAGDNAVPLALMGLNEGVNVFFDDEGTPVDAPTPYIPAYIRRYPFILAKLDKNSDNLSLCFDPTTDLVGKFDDGAALFTDDKQPTEHTQGLLQFCEKFEQAGARTQAFMKELKDHDLLMDGEVAIQRADAPNDPFTYRGFQMVNQDKLRELRGDQLRKWNENGLLPLIVAHLFSLDLMRTVFARQVEQGKGPIAAANGAAPAAPAADKPKAKKS</sequence>
<evidence type="ECO:0000313" key="3">
    <source>
        <dbReference type="Proteomes" id="UP001497045"/>
    </source>
</evidence>
<feature type="compositionally biased region" description="Low complexity" evidence="1">
    <location>
        <begin position="254"/>
        <end position="268"/>
    </location>
</feature>
<gene>
    <name evidence="2" type="ORF">AAEO60_07925</name>
</gene>
<comment type="caution">
    <text evidence="2">The sequence shown here is derived from an EMBL/GenBank/DDBJ whole genome shotgun (WGS) entry which is preliminary data.</text>
</comment>
<keyword evidence="3" id="KW-1185">Reference proteome</keyword>
<proteinExistence type="predicted"/>
<dbReference type="EMBL" id="JBBYHV010000001">
    <property type="protein sequence ID" value="MEL1250595.1"/>
    <property type="molecule type" value="Genomic_DNA"/>
</dbReference>
<protein>
    <submittedName>
        <fullName evidence="2">SapC family protein</fullName>
    </submittedName>
</protein>
<dbReference type="Pfam" id="PF07277">
    <property type="entry name" value="SapC"/>
    <property type="match status" value="1"/>
</dbReference>
<accession>A0ABU9IDU6</accession>
<dbReference type="InterPro" id="IPR010836">
    <property type="entry name" value="SapC"/>
</dbReference>
<dbReference type="Proteomes" id="UP001497045">
    <property type="component" value="Unassembled WGS sequence"/>
</dbReference>
<evidence type="ECO:0000256" key="1">
    <source>
        <dbReference type="SAM" id="MobiDB-lite"/>
    </source>
</evidence>
<name>A0ABU9IDU6_9SPHN</name>
<reference evidence="2 3" key="1">
    <citation type="submission" date="2024-04" db="EMBL/GenBank/DDBJ databases">
        <title>Aurantiacibacter sp. DGU6 16S ribosomal RNA gene Genome sequencing and assembly.</title>
        <authorList>
            <person name="Park S."/>
        </authorList>
    </citation>
    <scope>NUCLEOTIDE SEQUENCE [LARGE SCALE GENOMIC DNA]</scope>
    <source>
        <strain evidence="2 3">DGU6</strain>
    </source>
</reference>
<organism evidence="2 3">
    <name type="scientific">Aurantiacibacter gilvus</name>
    <dbReference type="NCBI Taxonomy" id="3139141"/>
    <lineage>
        <taxon>Bacteria</taxon>
        <taxon>Pseudomonadati</taxon>
        <taxon>Pseudomonadota</taxon>
        <taxon>Alphaproteobacteria</taxon>
        <taxon>Sphingomonadales</taxon>
        <taxon>Erythrobacteraceae</taxon>
        <taxon>Aurantiacibacter</taxon>
    </lineage>
</organism>
<evidence type="ECO:0000313" key="2">
    <source>
        <dbReference type="EMBL" id="MEL1250595.1"/>
    </source>
</evidence>
<feature type="region of interest" description="Disordered" evidence="1">
    <location>
        <begin position="254"/>
        <end position="276"/>
    </location>
</feature>
<dbReference type="RefSeq" id="WP_341673112.1">
    <property type="nucleotide sequence ID" value="NZ_JBBYHV010000001.1"/>
</dbReference>